<comment type="caution">
    <text evidence="2">The sequence shown here is derived from an EMBL/GenBank/DDBJ whole genome shotgun (WGS) entry which is preliminary data.</text>
</comment>
<dbReference type="EMBL" id="VCQU01000013">
    <property type="protein sequence ID" value="NMN98929.1"/>
    <property type="molecule type" value="Genomic_DNA"/>
</dbReference>
<evidence type="ECO:0000313" key="3">
    <source>
        <dbReference type="Proteomes" id="UP000535543"/>
    </source>
</evidence>
<evidence type="ECO:0000256" key="1">
    <source>
        <dbReference type="SAM" id="MobiDB-lite"/>
    </source>
</evidence>
<name>A0A848KKY1_9NOCA</name>
<keyword evidence="3" id="KW-1185">Reference proteome</keyword>
<dbReference type="Proteomes" id="UP000535543">
    <property type="component" value="Unassembled WGS sequence"/>
</dbReference>
<feature type="region of interest" description="Disordered" evidence="1">
    <location>
        <begin position="47"/>
        <end position="72"/>
    </location>
</feature>
<dbReference type="RefSeq" id="WP_169593708.1">
    <property type="nucleotide sequence ID" value="NZ_VCQU01000013.1"/>
</dbReference>
<gene>
    <name evidence="2" type="ORF">FGL95_28230</name>
</gene>
<reference evidence="2 3" key="2">
    <citation type="submission" date="2020-06" db="EMBL/GenBank/DDBJ databases">
        <title>Antribacter stalactiti gen. nov., sp. nov., a new member of the family Nacardiaceae isolated from a cave.</title>
        <authorList>
            <person name="Kim I.S."/>
        </authorList>
    </citation>
    <scope>NUCLEOTIDE SEQUENCE [LARGE SCALE GENOMIC DNA]</scope>
    <source>
        <strain evidence="2 3">YC2-7</strain>
    </source>
</reference>
<reference evidence="2 3" key="1">
    <citation type="submission" date="2019-05" db="EMBL/GenBank/DDBJ databases">
        <authorList>
            <person name="Lee S.D."/>
        </authorList>
    </citation>
    <scope>NUCLEOTIDE SEQUENCE [LARGE SCALE GENOMIC DNA]</scope>
    <source>
        <strain evidence="2 3">YC2-7</strain>
    </source>
</reference>
<sequence>MSQHGPFGFDPEDFDRVVAEASEGLREAFDLVSRFIDKSGDRSGWASFMDDIGGGAARPKPRSPKEPAPETVEKAEGVWVIYTHDDAGAARVEQAFPTELDALRAHKDNVDPTRKVRFLPYGVTISVLDALDD</sequence>
<evidence type="ECO:0000313" key="2">
    <source>
        <dbReference type="EMBL" id="NMN98929.1"/>
    </source>
</evidence>
<evidence type="ECO:0008006" key="4">
    <source>
        <dbReference type="Google" id="ProtNLM"/>
    </source>
</evidence>
<feature type="compositionally biased region" description="Basic and acidic residues" evidence="1">
    <location>
        <begin position="63"/>
        <end position="72"/>
    </location>
</feature>
<accession>A0A848KKY1</accession>
<protein>
    <recommendedName>
        <fullName evidence="4">Transmembrane protein</fullName>
    </recommendedName>
</protein>
<organism evidence="2 3">
    <name type="scientific">Antrihabitans stalactiti</name>
    <dbReference type="NCBI Taxonomy" id="2584121"/>
    <lineage>
        <taxon>Bacteria</taxon>
        <taxon>Bacillati</taxon>
        <taxon>Actinomycetota</taxon>
        <taxon>Actinomycetes</taxon>
        <taxon>Mycobacteriales</taxon>
        <taxon>Nocardiaceae</taxon>
        <taxon>Antrihabitans</taxon>
    </lineage>
</organism>
<dbReference type="AlphaFoldDB" id="A0A848KKY1"/>
<proteinExistence type="predicted"/>